<dbReference type="PANTHER" id="PTHR48475:SF1">
    <property type="entry name" value="RNASE H TYPE-1 DOMAIN-CONTAINING PROTEIN"/>
    <property type="match status" value="1"/>
</dbReference>
<feature type="non-terminal residue" evidence="1">
    <location>
        <position position="1"/>
    </location>
</feature>
<dbReference type="OrthoDB" id="1831637at2759"/>
<dbReference type="InterPro" id="IPR036397">
    <property type="entry name" value="RNaseH_sf"/>
</dbReference>
<keyword evidence="2" id="KW-1185">Reference proteome</keyword>
<protein>
    <recommendedName>
        <fullName evidence="3">Reverse transcriptase RNase H-like domain-containing protein</fullName>
    </recommendedName>
</protein>
<dbReference type="AlphaFoldDB" id="A0A371FAM8"/>
<comment type="caution">
    <text evidence="1">The sequence shown here is derived from an EMBL/GenBank/DDBJ whole genome shotgun (WGS) entry which is preliminary data.</text>
</comment>
<accession>A0A371FAM8</accession>
<dbReference type="SUPFAM" id="SSF56672">
    <property type="entry name" value="DNA/RNA polymerases"/>
    <property type="match status" value="1"/>
</dbReference>
<dbReference type="GO" id="GO:0003676">
    <property type="term" value="F:nucleic acid binding"/>
    <property type="evidence" value="ECO:0007669"/>
    <property type="project" value="InterPro"/>
</dbReference>
<dbReference type="EMBL" id="QJKJ01009870">
    <property type="protein sequence ID" value="RDX75342.1"/>
    <property type="molecule type" value="Genomic_DNA"/>
</dbReference>
<dbReference type="SUPFAM" id="SSF53098">
    <property type="entry name" value="Ribonuclease H-like"/>
    <property type="match status" value="1"/>
</dbReference>
<sequence length="452" mass="52797">MRSSKSIKGTTLPLFQCLRKNDKLQLTDECKATFQKLKNMLATPLILTRPIEGMPILIYLSISNEVGAKTHYQKIAKVSLALIIITRKLRSYFQSHVIIVKIELLIKHVLRKPDLARRMVGWYVELSEFDISYERRWHIKEQVMTDFITKHNWMGSEARIIFERSDRVMIEKLLRFEFRVSNNKAKYETLLARMKLAKELGWNWANLLSKLASTKRPRNNHLVIQETRFVDMHKVPPYIRSCRHGRLIPRPVLADCWSIDFFTKWIKVELVATITVKRVRKFTGKKLICCFSLPLIVVLDKAISVVEFCSQLGIKHSFTSIEHPQTMSRLVLWSYHTTSHLTTHETLYRLTFGADLVISMGIGEPSLQEVREVAHAKEYETKARVAKRYDAKGNLVLRKMLKDVTTNKLTPNWEGPFRVVEAMERGAFRLERLDDKEVPRPWNSTSLCMHYN</sequence>
<evidence type="ECO:0008006" key="3">
    <source>
        <dbReference type="Google" id="ProtNLM"/>
    </source>
</evidence>
<dbReference type="PANTHER" id="PTHR48475">
    <property type="entry name" value="RIBONUCLEASE H"/>
    <property type="match status" value="1"/>
</dbReference>
<evidence type="ECO:0000313" key="2">
    <source>
        <dbReference type="Proteomes" id="UP000257109"/>
    </source>
</evidence>
<dbReference type="Gene3D" id="3.30.420.10">
    <property type="entry name" value="Ribonuclease H-like superfamily/Ribonuclease H"/>
    <property type="match status" value="1"/>
</dbReference>
<name>A0A371FAM8_MUCPR</name>
<dbReference type="InterPro" id="IPR043502">
    <property type="entry name" value="DNA/RNA_pol_sf"/>
</dbReference>
<reference evidence="1" key="1">
    <citation type="submission" date="2018-05" db="EMBL/GenBank/DDBJ databases">
        <title>Draft genome of Mucuna pruriens seed.</title>
        <authorList>
            <person name="Nnadi N.E."/>
            <person name="Vos R."/>
            <person name="Hasami M.H."/>
            <person name="Devisetty U.K."/>
            <person name="Aguiy J.C."/>
        </authorList>
    </citation>
    <scope>NUCLEOTIDE SEQUENCE [LARGE SCALE GENOMIC DNA]</scope>
    <source>
        <strain evidence="1">JCA_2017</strain>
    </source>
</reference>
<dbReference type="Proteomes" id="UP000257109">
    <property type="component" value="Unassembled WGS sequence"/>
</dbReference>
<proteinExistence type="predicted"/>
<organism evidence="1 2">
    <name type="scientific">Mucuna pruriens</name>
    <name type="common">Velvet bean</name>
    <name type="synonym">Dolichos pruriens</name>
    <dbReference type="NCBI Taxonomy" id="157652"/>
    <lineage>
        <taxon>Eukaryota</taxon>
        <taxon>Viridiplantae</taxon>
        <taxon>Streptophyta</taxon>
        <taxon>Embryophyta</taxon>
        <taxon>Tracheophyta</taxon>
        <taxon>Spermatophyta</taxon>
        <taxon>Magnoliopsida</taxon>
        <taxon>eudicotyledons</taxon>
        <taxon>Gunneridae</taxon>
        <taxon>Pentapetalae</taxon>
        <taxon>rosids</taxon>
        <taxon>fabids</taxon>
        <taxon>Fabales</taxon>
        <taxon>Fabaceae</taxon>
        <taxon>Papilionoideae</taxon>
        <taxon>50 kb inversion clade</taxon>
        <taxon>NPAAA clade</taxon>
        <taxon>indigoferoid/millettioid clade</taxon>
        <taxon>Phaseoleae</taxon>
        <taxon>Mucuna</taxon>
    </lineage>
</organism>
<gene>
    <name evidence="1" type="ORF">CR513_44779</name>
</gene>
<dbReference type="InterPro" id="IPR012337">
    <property type="entry name" value="RNaseH-like_sf"/>
</dbReference>
<evidence type="ECO:0000313" key="1">
    <source>
        <dbReference type="EMBL" id="RDX75342.1"/>
    </source>
</evidence>